<dbReference type="GO" id="GO:0004497">
    <property type="term" value="F:monooxygenase activity"/>
    <property type="evidence" value="ECO:0007669"/>
    <property type="project" value="UniProtKB-KW"/>
</dbReference>
<dbReference type="InterPro" id="IPR002397">
    <property type="entry name" value="Cyt_P450_B"/>
</dbReference>
<dbReference type="PANTHER" id="PTHR46696">
    <property type="entry name" value="P450, PUTATIVE (EUROFUNG)-RELATED"/>
    <property type="match status" value="1"/>
</dbReference>
<dbReference type="GO" id="GO:0016705">
    <property type="term" value="F:oxidoreductase activity, acting on paired donors, with incorporation or reduction of molecular oxygen"/>
    <property type="evidence" value="ECO:0007669"/>
    <property type="project" value="InterPro"/>
</dbReference>
<comment type="caution">
    <text evidence="4">The sequence shown here is derived from an EMBL/GenBank/DDBJ whole genome shotgun (WGS) entry which is preliminary data.</text>
</comment>
<dbReference type="InterPro" id="IPR017972">
    <property type="entry name" value="Cyt_P450_CS"/>
</dbReference>
<keyword evidence="3" id="KW-1133">Transmembrane helix</keyword>
<dbReference type="GO" id="GO:0020037">
    <property type="term" value="F:heme binding"/>
    <property type="evidence" value="ECO:0007669"/>
    <property type="project" value="InterPro"/>
</dbReference>
<evidence type="ECO:0000256" key="2">
    <source>
        <dbReference type="RuleBase" id="RU000461"/>
    </source>
</evidence>
<evidence type="ECO:0000313" key="5">
    <source>
        <dbReference type="Proteomes" id="UP000605361"/>
    </source>
</evidence>
<keyword evidence="2" id="KW-0503">Monooxygenase</keyword>
<reference evidence="4" key="1">
    <citation type="submission" date="2020-11" db="EMBL/GenBank/DDBJ databases">
        <title>Whole-genome analyses of Nonomuraea sp. K274.</title>
        <authorList>
            <person name="Veyisoglu A."/>
        </authorList>
    </citation>
    <scope>NUCLEOTIDE SEQUENCE</scope>
    <source>
        <strain evidence="4">K274</strain>
    </source>
</reference>
<keyword evidence="2" id="KW-0479">Metal-binding</keyword>
<evidence type="ECO:0000256" key="1">
    <source>
        <dbReference type="ARBA" id="ARBA00010617"/>
    </source>
</evidence>
<keyword evidence="2" id="KW-0560">Oxidoreductase</keyword>
<keyword evidence="3" id="KW-0812">Transmembrane</keyword>
<protein>
    <submittedName>
        <fullName evidence="4">Cytochrome P450</fullName>
    </submittedName>
</protein>
<dbReference type="InterPro" id="IPR036396">
    <property type="entry name" value="Cyt_P450_sf"/>
</dbReference>
<dbReference type="PANTHER" id="PTHR46696:SF1">
    <property type="entry name" value="CYTOCHROME P450 YJIB-RELATED"/>
    <property type="match status" value="1"/>
</dbReference>
<dbReference type="Gene3D" id="1.10.630.10">
    <property type="entry name" value="Cytochrome P450"/>
    <property type="match status" value="1"/>
</dbReference>
<keyword evidence="2" id="KW-0349">Heme</keyword>
<keyword evidence="3" id="KW-0472">Membrane</keyword>
<dbReference type="PRINTS" id="PR00359">
    <property type="entry name" value="BP450"/>
</dbReference>
<accession>A0A931F1L4</accession>
<comment type="similarity">
    <text evidence="1 2">Belongs to the cytochrome P450 family.</text>
</comment>
<dbReference type="Pfam" id="PF00067">
    <property type="entry name" value="p450"/>
    <property type="match status" value="1"/>
</dbReference>
<evidence type="ECO:0000256" key="3">
    <source>
        <dbReference type="SAM" id="Phobius"/>
    </source>
</evidence>
<proteinExistence type="inferred from homology"/>
<dbReference type="RefSeq" id="WP_195900923.1">
    <property type="nucleotide sequence ID" value="NZ_JADOGI010000188.1"/>
</dbReference>
<dbReference type="AlphaFoldDB" id="A0A931F1L4"/>
<feature type="transmembrane region" description="Helical" evidence="3">
    <location>
        <begin position="47"/>
        <end position="74"/>
    </location>
</feature>
<dbReference type="InterPro" id="IPR001128">
    <property type="entry name" value="Cyt_P450"/>
</dbReference>
<sequence>ARSEALRRLAAYTSDLVAAKRATPGEDVISALTTAADEHGRLTETEVLSMIFLLLVAGYETTVGLIGLGAYTLLRHPDQLELLRERPELLDVALEELLRHDSPVELATWRFAVEPMEIGGERVPAWRPILVALGAANRDPERFPAAGGLDITRADNAHLSFGHGPHYCLGAMLARVVGRAALEAIVRRLPGLALAVPPERLRWRSSLTVRGPIHLPVTFTTAG</sequence>
<evidence type="ECO:0000313" key="4">
    <source>
        <dbReference type="EMBL" id="MBF8192019.1"/>
    </source>
</evidence>
<feature type="non-terminal residue" evidence="4">
    <location>
        <position position="1"/>
    </location>
</feature>
<dbReference type="EMBL" id="JADOGI010000188">
    <property type="protein sequence ID" value="MBF8192019.1"/>
    <property type="molecule type" value="Genomic_DNA"/>
</dbReference>
<dbReference type="PROSITE" id="PS00086">
    <property type="entry name" value="CYTOCHROME_P450"/>
    <property type="match status" value="1"/>
</dbReference>
<dbReference type="Proteomes" id="UP000605361">
    <property type="component" value="Unassembled WGS sequence"/>
</dbReference>
<dbReference type="GO" id="GO:0005506">
    <property type="term" value="F:iron ion binding"/>
    <property type="evidence" value="ECO:0007669"/>
    <property type="project" value="InterPro"/>
</dbReference>
<keyword evidence="2" id="KW-0408">Iron</keyword>
<name>A0A931F1L4_9ACTN</name>
<keyword evidence="5" id="KW-1185">Reference proteome</keyword>
<organism evidence="4 5">
    <name type="scientific">Nonomuraea cypriaca</name>
    <dbReference type="NCBI Taxonomy" id="1187855"/>
    <lineage>
        <taxon>Bacteria</taxon>
        <taxon>Bacillati</taxon>
        <taxon>Actinomycetota</taxon>
        <taxon>Actinomycetes</taxon>
        <taxon>Streptosporangiales</taxon>
        <taxon>Streptosporangiaceae</taxon>
        <taxon>Nonomuraea</taxon>
    </lineage>
</organism>
<dbReference type="SUPFAM" id="SSF48264">
    <property type="entry name" value="Cytochrome P450"/>
    <property type="match status" value="1"/>
</dbReference>
<gene>
    <name evidence="4" type="ORF">ITP53_41335</name>
</gene>